<dbReference type="Gene3D" id="2.130.10.10">
    <property type="entry name" value="YVTN repeat-like/Quinoprotein amine dehydrogenase"/>
    <property type="match status" value="1"/>
</dbReference>
<feature type="domain" description="PKD" evidence="1">
    <location>
        <begin position="446"/>
        <end position="489"/>
    </location>
</feature>
<dbReference type="InterPro" id="IPR002372">
    <property type="entry name" value="PQQ_rpt_dom"/>
</dbReference>
<evidence type="ECO:0000313" key="2">
    <source>
        <dbReference type="EMBL" id="ETA66950.1"/>
    </source>
</evidence>
<evidence type="ECO:0000259" key="1">
    <source>
        <dbReference type="PROSITE" id="PS50093"/>
    </source>
</evidence>
<dbReference type="Pfam" id="PF13360">
    <property type="entry name" value="PQQ_2"/>
    <property type="match status" value="1"/>
</dbReference>
<dbReference type="InterPro" id="IPR013783">
    <property type="entry name" value="Ig-like_fold"/>
</dbReference>
<dbReference type="AlphaFoldDB" id="W9DPC0"/>
<dbReference type="InterPro" id="IPR011047">
    <property type="entry name" value="Quinoprotein_ADH-like_sf"/>
</dbReference>
<dbReference type="SUPFAM" id="SSF49299">
    <property type="entry name" value="PKD domain"/>
    <property type="match status" value="1"/>
</dbReference>
<dbReference type="Proteomes" id="UP000019483">
    <property type="component" value="Unassembled WGS sequence"/>
</dbReference>
<evidence type="ECO:0000313" key="3">
    <source>
        <dbReference type="Proteomes" id="UP000019483"/>
    </source>
</evidence>
<proteinExistence type="predicted"/>
<keyword evidence="3" id="KW-1185">Reference proteome</keyword>
<dbReference type="RefSeq" id="WP_023844086.1">
    <property type="nucleotide sequence ID" value="NZ_AZAJ01000001.1"/>
</dbReference>
<name>W9DPC0_METTI</name>
<dbReference type="SMART" id="SM00564">
    <property type="entry name" value="PQQ"/>
    <property type="match status" value="4"/>
</dbReference>
<dbReference type="OrthoDB" id="136681at2157"/>
<gene>
    <name evidence="2" type="ORF">MettiDRAFT_0353</name>
</gene>
<dbReference type="InterPro" id="IPR015943">
    <property type="entry name" value="WD40/YVTN_repeat-like_dom_sf"/>
</dbReference>
<comment type="caution">
    <text evidence="2">The sequence shown here is derived from an EMBL/GenBank/DDBJ whole genome shotgun (WGS) entry which is preliminary data.</text>
</comment>
<dbReference type="PANTHER" id="PTHR34512">
    <property type="entry name" value="CELL SURFACE PROTEIN"/>
    <property type="match status" value="1"/>
</dbReference>
<sequence length="561" mass="62109">MKLVVFLSCLLIASLTMADISFASDWTEFQKDSCNSGLTCDRAPITTPSSMSWNRLFSGEAVDCPSVVVDDILYMVFPGGNVSAIQKNSGSVVWSTTIEQISYQLGSPAYGNGTLFIPRENGKVYALDSLNGELIWETDQIGNWLYTPIVYDSHRIYFGDCLDKYGNDGTFYCYTDTGDECWSKDAASGGGYYWAGPAVVEDFVIFVDSKGYLTSLDKDDGSLIDEVNVSEMFSIDDAGEFKSSVSYDSDSEKLFLTSKGGYCYSIGFDQTGSFNVYDSNYAQLDGACTSTPSFFNGRVYVGCGGWTEGKLYCLDESDLSEIWNFETNAGVKASPAISRAYDDGDGEVYIYFTTNCADGTVYCLKDYPGNTEAMEQWNYLPSNGMNNYILQGVVISDGWLFFGNDGGYLFGLANSQSVKEQHVFADFEVNVTYGDFPLTVQFTDTSSDATSWSWDVDGDGIEDYGIKDPVHTYNKSGSYNVSLTAGNSVFIHTRTVEDCISVDWNPWNDPDSESGNLISQNEVMTAISYWKSGYVIPDTDHRISQDEIMLIVSYWKSKYPM</sequence>
<organism evidence="2 3">
    <name type="scientific">Methanolobus tindarius DSM 2278</name>
    <dbReference type="NCBI Taxonomy" id="1090322"/>
    <lineage>
        <taxon>Archaea</taxon>
        <taxon>Methanobacteriati</taxon>
        <taxon>Methanobacteriota</taxon>
        <taxon>Stenosarchaea group</taxon>
        <taxon>Methanomicrobia</taxon>
        <taxon>Methanosarcinales</taxon>
        <taxon>Methanosarcinaceae</taxon>
        <taxon>Methanolobus</taxon>
    </lineage>
</organism>
<dbReference type="PROSITE" id="PS50093">
    <property type="entry name" value="PKD"/>
    <property type="match status" value="1"/>
</dbReference>
<dbReference type="GeneID" id="96960960"/>
<reference evidence="2 3" key="1">
    <citation type="submission" date="2013-08" db="EMBL/GenBank/DDBJ databases">
        <authorList>
            <consortium name="DOE Joint Genome Institute"/>
            <person name="Eisen J."/>
            <person name="Huntemann M."/>
            <person name="Han J."/>
            <person name="Chen A."/>
            <person name="Kyrpides N."/>
            <person name="Mavromatis K."/>
            <person name="Markowitz V."/>
            <person name="Palaniappan K."/>
            <person name="Ivanova N."/>
            <person name="Schaumberg A."/>
            <person name="Pati A."/>
            <person name="Liolios K."/>
            <person name="Nordberg H.P."/>
            <person name="Cantor M.N."/>
            <person name="Hua S.X."/>
            <person name="Woyke T."/>
        </authorList>
    </citation>
    <scope>NUCLEOTIDE SEQUENCE [LARGE SCALE GENOMIC DNA]</scope>
    <source>
        <strain evidence="2 3">DSM 2278</strain>
    </source>
</reference>
<dbReference type="InterPro" id="IPR035986">
    <property type="entry name" value="PKD_dom_sf"/>
</dbReference>
<dbReference type="PANTHER" id="PTHR34512:SF30">
    <property type="entry name" value="OUTER MEMBRANE PROTEIN ASSEMBLY FACTOR BAMB"/>
    <property type="match status" value="1"/>
</dbReference>
<dbReference type="Gene3D" id="2.40.10.480">
    <property type="match status" value="1"/>
</dbReference>
<dbReference type="SMART" id="SM00089">
    <property type="entry name" value="PKD"/>
    <property type="match status" value="1"/>
</dbReference>
<dbReference type="InterPro" id="IPR000601">
    <property type="entry name" value="PKD_dom"/>
</dbReference>
<dbReference type="InterPro" id="IPR018391">
    <property type="entry name" value="PQQ_b-propeller_rpt"/>
</dbReference>
<protein>
    <submittedName>
        <fullName evidence="2">WD40-like repeat protein</fullName>
    </submittedName>
</protein>
<dbReference type="InterPro" id="IPR022409">
    <property type="entry name" value="PKD/Chitinase_dom"/>
</dbReference>
<dbReference type="SUPFAM" id="SSF50998">
    <property type="entry name" value="Quinoprotein alcohol dehydrogenase-like"/>
    <property type="match status" value="1"/>
</dbReference>
<dbReference type="CDD" id="cd00146">
    <property type="entry name" value="PKD"/>
    <property type="match status" value="1"/>
</dbReference>
<dbReference type="STRING" id="1090322.MettiDRAFT_0353"/>
<dbReference type="Pfam" id="PF18911">
    <property type="entry name" value="PKD_4"/>
    <property type="match status" value="1"/>
</dbReference>
<accession>W9DPC0</accession>
<dbReference type="EMBL" id="AZAJ01000001">
    <property type="protein sequence ID" value="ETA66950.1"/>
    <property type="molecule type" value="Genomic_DNA"/>
</dbReference>
<dbReference type="Gene3D" id="2.60.40.10">
    <property type="entry name" value="Immunoglobulins"/>
    <property type="match status" value="1"/>
</dbReference>